<dbReference type="Proteomes" id="UP000321523">
    <property type="component" value="Unassembled WGS sequence"/>
</dbReference>
<evidence type="ECO:0000313" key="2">
    <source>
        <dbReference type="EMBL" id="GEO43753.1"/>
    </source>
</evidence>
<dbReference type="AlphaFoldDB" id="A0A512E4Y1"/>
<dbReference type="EMBL" id="BJYZ01000202">
    <property type="protein sequence ID" value="GEO43753.1"/>
    <property type="molecule type" value="Genomic_DNA"/>
</dbReference>
<proteinExistence type="predicted"/>
<evidence type="ECO:0000313" key="3">
    <source>
        <dbReference type="Proteomes" id="UP000321523"/>
    </source>
</evidence>
<sequence>MHPQLAVRRLQVLHAQLETQKASLLVWLGQSEDLVRQLHQATDMEMCLALSPLIAEMRREVAGLDARSPTSITRLAELTARFNTVAQAITSGVRTMAAAEQDGLSSPLAAGVEDHSSLSPPAFGDALPARPGPAGDGS</sequence>
<accession>A0A512E4Y1</accession>
<comment type="caution">
    <text evidence="2">The sequence shown here is derived from an EMBL/GenBank/DDBJ whole genome shotgun (WGS) entry which is preliminary data.</text>
</comment>
<evidence type="ECO:0000256" key="1">
    <source>
        <dbReference type="SAM" id="MobiDB-lite"/>
    </source>
</evidence>
<reference evidence="2 3" key="1">
    <citation type="submission" date="2019-07" db="EMBL/GenBank/DDBJ databases">
        <title>Whole genome shotgun sequence of Skermanella aerolata NBRC 106429.</title>
        <authorList>
            <person name="Hosoyama A."/>
            <person name="Uohara A."/>
            <person name="Ohji S."/>
            <person name="Ichikawa N."/>
        </authorList>
    </citation>
    <scope>NUCLEOTIDE SEQUENCE [LARGE SCALE GENOMIC DNA]</scope>
    <source>
        <strain evidence="2 3">NBRC 106429</strain>
    </source>
</reference>
<name>A0A512E4Y1_9PROT</name>
<gene>
    <name evidence="2" type="ORF">SAE02_79010</name>
</gene>
<feature type="region of interest" description="Disordered" evidence="1">
    <location>
        <begin position="106"/>
        <end position="138"/>
    </location>
</feature>
<keyword evidence="3" id="KW-1185">Reference proteome</keyword>
<organism evidence="2 3">
    <name type="scientific">Skermanella aerolata</name>
    <dbReference type="NCBI Taxonomy" id="393310"/>
    <lineage>
        <taxon>Bacteria</taxon>
        <taxon>Pseudomonadati</taxon>
        <taxon>Pseudomonadota</taxon>
        <taxon>Alphaproteobacteria</taxon>
        <taxon>Rhodospirillales</taxon>
        <taxon>Azospirillaceae</taxon>
        <taxon>Skermanella</taxon>
    </lineage>
</organism>
<protein>
    <submittedName>
        <fullName evidence="2">Uncharacterized protein</fullName>
    </submittedName>
</protein>